<dbReference type="Proteomes" id="UP000761380">
    <property type="component" value="Unassembled WGS sequence"/>
</dbReference>
<name>A0A927WRF5_SELRU</name>
<accession>A0A927WRF5</accession>
<protein>
    <submittedName>
        <fullName evidence="1">Uncharacterized protein</fullName>
    </submittedName>
</protein>
<evidence type="ECO:0000313" key="2">
    <source>
        <dbReference type="Proteomes" id="UP000761380"/>
    </source>
</evidence>
<evidence type="ECO:0000313" key="1">
    <source>
        <dbReference type="EMBL" id="MBE6092104.1"/>
    </source>
</evidence>
<proteinExistence type="predicted"/>
<organism evidence="1 2">
    <name type="scientific">Selenomonas ruminantium</name>
    <dbReference type="NCBI Taxonomy" id="971"/>
    <lineage>
        <taxon>Bacteria</taxon>
        <taxon>Bacillati</taxon>
        <taxon>Bacillota</taxon>
        <taxon>Negativicutes</taxon>
        <taxon>Selenomonadales</taxon>
        <taxon>Selenomonadaceae</taxon>
        <taxon>Selenomonas</taxon>
    </lineage>
</organism>
<reference evidence="1" key="1">
    <citation type="submission" date="2019-04" db="EMBL/GenBank/DDBJ databases">
        <title>Evolution of Biomass-Degrading Anaerobic Consortia Revealed by Metagenomics.</title>
        <authorList>
            <person name="Peng X."/>
        </authorList>
    </citation>
    <scope>NUCLEOTIDE SEQUENCE</scope>
    <source>
        <strain evidence="1">SIG240</strain>
    </source>
</reference>
<dbReference type="AlphaFoldDB" id="A0A927WRF5"/>
<sequence length="419" mass="50171">MDELVLYYDITDNRWRRCNLHKGNRHWNKYIVMRCDDLLFLYYNSKWKIVAYYDELCICATDGTKVYGVPALFAYDGKKNYKIPILWRIKVFPEKETVVIYSESYKIEIPEGFNLWQKIKVKYHTANCTYDLVNGKNVEYQDYVHPSKEIIKDAYEILKIEKRKRGIKIPEILADEWKTNTYLQTFMKIFAYGSYDGNRYYMLSAFHNMKFIPLDCTDIYPYICEKLQINPPDEVKKAYRKNPYVLLIYKVLLELEFQNMRCMEIFFNGKYLGPIDFSCIQIELPFLAEEYKTDADKREDDYYINNYIDIDDSNVTTQEEIDALLNGNFSKYSEWEYLKFAVSGFIERKGEAGAVKFLQQYTQGSDLLWQNDLCRIIYEWYENIPTYLLDMFFNKGLERSIYDKLVTELVVPAYKEKDT</sequence>
<gene>
    <name evidence="1" type="ORF">E7201_02830</name>
</gene>
<comment type="caution">
    <text evidence="1">The sequence shown here is derived from an EMBL/GenBank/DDBJ whole genome shotgun (WGS) entry which is preliminary data.</text>
</comment>
<dbReference type="EMBL" id="SVBY01000012">
    <property type="protein sequence ID" value="MBE6092104.1"/>
    <property type="molecule type" value="Genomic_DNA"/>
</dbReference>